<gene>
    <name evidence="4" type="ORF">QYE76_044682</name>
</gene>
<sequence length="557" mass="59789">MACSPPASPGGPGAAARGKEPVSIWRRIPSSPEPAAAGPRRSDERLEVSGMGLSGESSASGSPEVDSGVARRGDLGDSPPPEQPWERPKPSSKTKWRGHVENRGIAGPSSNRQVAPEMAGLCFKCFRPGHHKKDCHNDPLCFRCGQDGHEAKACKRPRSPASEDELRRTALANFAHQSPCGLCDPMHPRRQPGARPSPPPLADSGPPRALGPPPPHPGREPPQPNLLRPSSPGEPQAQRRRLSAPIDLEEESPGAPLCIVHRSRSMAELERRLHHAVLASVDGDRRAVSCAQVSAALEAERGITAEGCSVHPFQPGIFLIVMATADLRTRMLSHTYHSSRSILVRQALDESGASYQEELLGSSCVVEELASETWSRADLALFRLSAWTDNIELIPPARTLVIPKPEEVEERSSALALRHREEVSTLRYRVLIHVDSVEEDGAVLGRSSLGGGDGREGPFGPPGGGGRRRCEVRWQHGVPDRRGGGGGGGDNPGGATGRRSYRQALLTPLDWVLPPMDSQMESHVSPTEERPQTAMVRTGQGSCQQESRMAAVFGSAP</sequence>
<keyword evidence="1" id="KW-0863">Zinc-finger</keyword>
<feature type="compositionally biased region" description="Pro residues" evidence="2">
    <location>
        <begin position="209"/>
        <end position="224"/>
    </location>
</feature>
<organism evidence="4 5">
    <name type="scientific">Lolium multiflorum</name>
    <name type="common">Italian ryegrass</name>
    <name type="synonym">Lolium perenne subsp. multiflorum</name>
    <dbReference type="NCBI Taxonomy" id="4521"/>
    <lineage>
        <taxon>Eukaryota</taxon>
        <taxon>Viridiplantae</taxon>
        <taxon>Streptophyta</taxon>
        <taxon>Embryophyta</taxon>
        <taxon>Tracheophyta</taxon>
        <taxon>Spermatophyta</taxon>
        <taxon>Magnoliopsida</taxon>
        <taxon>Liliopsida</taxon>
        <taxon>Poales</taxon>
        <taxon>Poaceae</taxon>
        <taxon>BOP clade</taxon>
        <taxon>Pooideae</taxon>
        <taxon>Poodae</taxon>
        <taxon>Poeae</taxon>
        <taxon>Poeae Chloroplast Group 2 (Poeae type)</taxon>
        <taxon>Loliodinae</taxon>
        <taxon>Loliinae</taxon>
        <taxon>Lolium</taxon>
    </lineage>
</organism>
<dbReference type="SMART" id="SM00343">
    <property type="entry name" value="ZnF_C2HC"/>
    <property type="match status" value="2"/>
</dbReference>
<dbReference type="PANTHER" id="PTHR33087">
    <property type="entry name" value="OS07G0539200 PROTEIN"/>
    <property type="match status" value="1"/>
</dbReference>
<feature type="region of interest" description="Disordered" evidence="2">
    <location>
        <begin position="177"/>
        <end position="248"/>
    </location>
</feature>
<dbReference type="PANTHER" id="PTHR33087:SF42">
    <property type="entry name" value="DUF4283 DOMAIN-CONTAINING PROTEIN"/>
    <property type="match status" value="1"/>
</dbReference>
<comment type="caution">
    <text evidence="4">The sequence shown here is derived from an EMBL/GenBank/DDBJ whole genome shotgun (WGS) entry which is preliminary data.</text>
</comment>
<accession>A0AAD8TLF8</accession>
<dbReference type="GO" id="GO:0003676">
    <property type="term" value="F:nucleic acid binding"/>
    <property type="evidence" value="ECO:0007669"/>
    <property type="project" value="InterPro"/>
</dbReference>
<evidence type="ECO:0000313" key="4">
    <source>
        <dbReference type="EMBL" id="KAK1683834.1"/>
    </source>
</evidence>
<dbReference type="AlphaFoldDB" id="A0AAD8TLF8"/>
<dbReference type="GO" id="GO:0008270">
    <property type="term" value="F:zinc ion binding"/>
    <property type="evidence" value="ECO:0007669"/>
    <property type="project" value="UniProtKB-KW"/>
</dbReference>
<keyword evidence="1" id="KW-0479">Metal-binding</keyword>
<feature type="domain" description="CCHC-type" evidence="3">
    <location>
        <begin position="141"/>
        <end position="156"/>
    </location>
</feature>
<protein>
    <recommendedName>
        <fullName evidence="3">CCHC-type domain-containing protein</fullName>
    </recommendedName>
</protein>
<name>A0AAD8TLF8_LOLMU</name>
<evidence type="ECO:0000259" key="3">
    <source>
        <dbReference type="PROSITE" id="PS50158"/>
    </source>
</evidence>
<dbReference type="InterPro" id="IPR053253">
    <property type="entry name" value="Sex_diff_modulator"/>
</dbReference>
<feature type="region of interest" description="Disordered" evidence="2">
    <location>
        <begin position="1"/>
        <end position="113"/>
    </location>
</feature>
<evidence type="ECO:0000313" key="5">
    <source>
        <dbReference type="Proteomes" id="UP001231189"/>
    </source>
</evidence>
<evidence type="ECO:0000256" key="1">
    <source>
        <dbReference type="PROSITE-ProRule" id="PRU00047"/>
    </source>
</evidence>
<dbReference type="InterPro" id="IPR036875">
    <property type="entry name" value="Znf_CCHC_sf"/>
</dbReference>
<dbReference type="Gene3D" id="4.10.60.10">
    <property type="entry name" value="Zinc finger, CCHC-type"/>
    <property type="match status" value="1"/>
</dbReference>
<proteinExistence type="predicted"/>
<keyword evidence="1" id="KW-0862">Zinc</keyword>
<dbReference type="InterPro" id="IPR001878">
    <property type="entry name" value="Znf_CCHC"/>
</dbReference>
<keyword evidence="5" id="KW-1185">Reference proteome</keyword>
<dbReference type="Proteomes" id="UP001231189">
    <property type="component" value="Unassembled WGS sequence"/>
</dbReference>
<feature type="compositionally biased region" description="Basic and acidic residues" evidence="2">
    <location>
        <begin position="468"/>
        <end position="483"/>
    </location>
</feature>
<evidence type="ECO:0000256" key="2">
    <source>
        <dbReference type="SAM" id="MobiDB-lite"/>
    </source>
</evidence>
<feature type="domain" description="CCHC-type" evidence="3">
    <location>
        <begin position="122"/>
        <end position="135"/>
    </location>
</feature>
<dbReference type="EMBL" id="JAUUTY010000002">
    <property type="protein sequence ID" value="KAK1683834.1"/>
    <property type="molecule type" value="Genomic_DNA"/>
</dbReference>
<feature type="compositionally biased region" description="Gly residues" evidence="2">
    <location>
        <begin position="484"/>
        <end position="496"/>
    </location>
</feature>
<dbReference type="PROSITE" id="PS50158">
    <property type="entry name" value="ZF_CCHC"/>
    <property type="match status" value="2"/>
</dbReference>
<dbReference type="SUPFAM" id="SSF57756">
    <property type="entry name" value="Retrovirus zinc finger-like domains"/>
    <property type="match status" value="1"/>
</dbReference>
<reference evidence="4" key="1">
    <citation type="submission" date="2023-07" db="EMBL/GenBank/DDBJ databases">
        <title>A chromosome-level genome assembly of Lolium multiflorum.</title>
        <authorList>
            <person name="Chen Y."/>
            <person name="Copetti D."/>
            <person name="Kolliker R."/>
            <person name="Studer B."/>
        </authorList>
    </citation>
    <scope>NUCLEOTIDE SEQUENCE</scope>
    <source>
        <strain evidence="4">02402/16</strain>
        <tissue evidence="4">Leaf</tissue>
    </source>
</reference>
<feature type="region of interest" description="Disordered" evidence="2">
    <location>
        <begin position="443"/>
        <end position="498"/>
    </location>
</feature>
<feature type="region of interest" description="Disordered" evidence="2">
    <location>
        <begin position="515"/>
        <end position="557"/>
    </location>
</feature>